<dbReference type="PROSITE" id="PS50943">
    <property type="entry name" value="HTH_CROC1"/>
    <property type="match status" value="1"/>
</dbReference>
<accession>M3BGS4</accession>
<dbReference type="InterPro" id="IPR001387">
    <property type="entry name" value="Cro/C1-type_HTH"/>
</dbReference>
<gene>
    <name evidence="2" type="ORF">H340_19688</name>
</gene>
<dbReference type="CDD" id="cd00093">
    <property type="entry name" value="HTH_XRE"/>
    <property type="match status" value="1"/>
</dbReference>
<dbReference type="SUPFAM" id="SSF47413">
    <property type="entry name" value="lambda repressor-like DNA-binding domains"/>
    <property type="match status" value="1"/>
</dbReference>
<reference evidence="2 3" key="1">
    <citation type="journal article" date="2013" name="Genome Announc.">
        <title>Whole-Genome Shotgun Assembly and Analysis of the Genome of Streptomyces mobaraensis DSM 40847, a Strain for Industrial Production of Microbial Transglutaminase.</title>
        <authorList>
            <person name="Yang H."/>
            <person name="He T."/>
            <person name="Wu W."/>
            <person name="Zhu W."/>
            <person name="Lu B."/>
            <person name="Sun W."/>
        </authorList>
    </citation>
    <scope>NUCLEOTIDE SEQUENCE [LARGE SCALE GENOMIC DNA]</scope>
    <source>
        <strain evidence="2 3">DSM 40847</strain>
    </source>
</reference>
<dbReference type="eggNOG" id="COG1396">
    <property type="taxonomic scope" value="Bacteria"/>
</dbReference>
<name>M3BGS4_STRM1</name>
<dbReference type="AlphaFoldDB" id="M3BGS4"/>
<evidence type="ECO:0000313" key="2">
    <source>
        <dbReference type="EMBL" id="EME98784.1"/>
    </source>
</evidence>
<dbReference type="STRING" id="1223523.H340_19688"/>
<feature type="domain" description="HTH cro/C1-type" evidence="1">
    <location>
        <begin position="29"/>
        <end position="61"/>
    </location>
</feature>
<dbReference type="InterPro" id="IPR043917">
    <property type="entry name" value="DUF5753"/>
</dbReference>
<evidence type="ECO:0000313" key="3">
    <source>
        <dbReference type="Proteomes" id="UP000011740"/>
    </source>
</evidence>
<sequence>MLLEGVMATVDTPRPAAVRAAGLVVGAYLQHLRILRGWHQEDAARVLGCSISTVSRLEGGQVFTRRHARVLIRHHYGVPKKCARAVGELVRVRDYAEQVGDMGPGWHDRLALCEQRAEAITTYTATVIPVPLRTPAYHRALAVTGASAFSAPERIPRQFLDNQVHTLFLDSAVLERPVGGGLVMAEQIDHLLRLAWEGRAAVRVVPSEAGTPVGEAHLSRLTLQGSWLYVRESIGAVYTAEVASLPSEDPFVDALARVALTADRSHQLLVRARKHMDMLGSLPPREQPA</sequence>
<dbReference type="Pfam" id="PF13560">
    <property type="entry name" value="HTH_31"/>
    <property type="match status" value="1"/>
</dbReference>
<dbReference type="Pfam" id="PF19054">
    <property type="entry name" value="DUF5753"/>
    <property type="match status" value="1"/>
</dbReference>
<protein>
    <submittedName>
        <fullName evidence="2">Helix-turn-helix domain-containing protein</fullName>
    </submittedName>
</protein>
<organism evidence="2 3">
    <name type="scientific">Streptomyces mobaraensis (strain ATCC 29032 / DSM 40847 / JCM 4168 / NBRC 13819 / NCIMB 11159 / IPCR 16-22)</name>
    <dbReference type="NCBI Taxonomy" id="1223523"/>
    <lineage>
        <taxon>Bacteria</taxon>
        <taxon>Bacillati</taxon>
        <taxon>Actinomycetota</taxon>
        <taxon>Actinomycetes</taxon>
        <taxon>Kitasatosporales</taxon>
        <taxon>Streptomycetaceae</taxon>
        <taxon>Streptomyces</taxon>
    </lineage>
</organism>
<dbReference type="EMBL" id="AORZ01000066">
    <property type="protein sequence ID" value="EME98784.1"/>
    <property type="molecule type" value="Genomic_DNA"/>
</dbReference>
<dbReference type="GO" id="GO:0003677">
    <property type="term" value="F:DNA binding"/>
    <property type="evidence" value="ECO:0007669"/>
    <property type="project" value="InterPro"/>
</dbReference>
<evidence type="ECO:0000259" key="1">
    <source>
        <dbReference type="PROSITE" id="PS50943"/>
    </source>
</evidence>
<proteinExistence type="predicted"/>
<dbReference type="InterPro" id="IPR010982">
    <property type="entry name" value="Lambda_DNA-bd_dom_sf"/>
</dbReference>
<comment type="caution">
    <text evidence="2">The sequence shown here is derived from an EMBL/GenBank/DDBJ whole genome shotgun (WGS) entry which is preliminary data.</text>
</comment>
<dbReference type="Gene3D" id="1.10.260.40">
    <property type="entry name" value="lambda repressor-like DNA-binding domains"/>
    <property type="match status" value="1"/>
</dbReference>
<dbReference type="Proteomes" id="UP000011740">
    <property type="component" value="Unassembled WGS sequence"/>
</dbReference>